<organism evidence="1 2">
    <name type="scientific">Trichomalopsis sarcophagae</name>
    <dbReference type="NCBI Taxonomy" id="543379"/>
    <lineage>
        <taxon>Eukaryota</taxon>
        <taxon>Metazoa</taxon>
        <taxon>Ecdysozoa</taxon>
        <taxon>Arthropoda</taxon>
        <taxon>Hexapoda</taxon>
        <taxon>Insecta</taxon>
        <taxon>Pterygota</taxon>
        <taxon>Neoptera</taxon>
        <taxon>Endopterygota</taxon>
        <taxon>Hymenoptera</taxon>
        <taxon>Apocrita</taxon>
        <taxon>Proctotrupomorpha</taxon>
        <taxon>Chalcidoidea</taxon>
        <taxon>Pteromalidae</taxon>
        <taxon>Pteromalinae</taxon>
        <taxon>Trichomalopsis</taxon>
    </lineage>
</organism>
<comment type="caution">
    <text evidence="1">The sequence shown here is derived from an EMBL/GenBank/DDBJ whole genome shotgun (WGS) entry which is preliminary data.</text>
</comment>
<evidence type="ECO:0000313" key="2">
    <source>
        <dbReference type="Proteomes" id="UP000215335"/>
    </source>
</evidence>
<dbReference type="EMBL" id="NNAY01001781">
    <property type="protein sequence ID" value="OXU22933.1"/>
    <property type="molecule type" value="Genomic_DNA"/>
</dbReference>
<sequence>MFREIKTFQGANGSLEIKLKCLLSSSVLKRDGEGALMAEIPSFFISLQISATSVKVDRRSAFVPKPDVDVGVVSFVPLKTPLLHDPTKIHNYSEMCVRWNVQCNGM</sequence>
<reference evidence="1 2" key="1">
    <citation type="journal article" date="2017" name="Curr. Biol.">
        <title>The Evolution of Venom by Co-option of Single-Copy Genes.</title>
        <authorList>
            <person name="Martinson E.O."/>
            <person name="Mrinalini"/>
            <person name="Kelkar Y.D."/>
            <person name="Chang C.H."/>
            <person name="Werren J.H."/>
        </authorList>
    </citation>
    <scope>NUCLEOTIDE SEQUENCE [LARGE SCALE GENOMIC DNA]</scope>
    <source>
        <strain evidence="1 2">Alberta</strain>
        <tissue evidence="1">Whole body</tissue>
    </source>
</reference>
<protein>
    <submittedName>
        <fullName evidence="1">Uncharacterized protein</fullName>
    </submittedName>
</protein>
<accession>A0A232EX82</accession>
<evidence type="ECO:0000313" key="1">
    <source>
        <dbReference type="EMBL" id="OXU22933.1"/>
    </source>
</evidence>
<dbReference type="Proteomes" id="UP000215335">
    <property type="component" value="Unassembled WGS sequence"/>
</dbReference>
<dbReference type="AlphaFoldDB" id="A0A232EX82"/>
<gene>
    <name evidence="1" type="ORF">TSAR_006660</name>
</gene>
<name>A0A232EX82_9HYME</name>
<proteinExistence type="predicted"/>
<keyword evidence="2" id="KW-1185">Reference proteome</keyword>